<keyword evidence="5" id="KW-0175">Coiled coil</keyword>
<dbReference type="InterPro" id="IPR005467">
    <property type="entry name" value="His_kinase_dom"/>
</dbReference>
<evidence type="ECO:0000256" key="3">
    <source>
        <dbReference type="ARBA" id="ARBA00022553"/>
    </source>
</evidence>
<keyword evidence="6" id="KW-0472">Membrane</keyword>
<dbReference type="PANTHER" id="PTHR45339:SF5">
    <property type="entry name" value="HISTIDINE KINASE"/>
    <property type="match status" value="1"/>
</dbReference>
<feature type="coiled-coil region" evidence="5">
    <location>
        <begin position="501"/>
        <end position="528"/>
    </location>
</feature>
<keyword evidence="6" id="KW-1133">Transmembrane helix</keyword>
<dbReference type="GO" id="GO:0005524">
    <property type="term" value="F:ATP binding"/>
    <property type="evidence" value="ECO:0007669"/>
    <property type="project" value="UniProtKB-KW"/>
</dbReference>
<dbReference type="InterPro" id="IPR011006">
    <property type="entry name" value="CheY-like_superfamily"/>
</dbReference>
<dbReference type="RefSeq" id="WP_265425176.1">
    <property type="nucleotide sequence ID" value="NZ_JAPFPW010000010.1"/>
</dbReference>
<name>A0ABT3N9W7_9BACT</name>
<keyword evidence="3 4" id="KW-0597">Phosphoprotein</keyword>
<dbReference type="SUPFAM" id="SSF55874">
    <property type="entry name" value="ATPase domain of HSP90 chaperone/DNA topoisomerase II/histidine kinase"/>
    <property type="match status" value="1"/>
</dbReference>
<dbReference type="PROSITE" id="PS50110">
    <property type="entry name" value="RESPONSE_REGULATORY"/>
    <property type="match status" value="1"/>
</dbReference>
<feature type="domain" description="Histidine kinase" evidence="7">
    <location>
        <begin position="535"/>
        <end position="756"/>
    </location>
</feature>
<keyword evidence="6" id="KW-0812">Transmembrane</keyword>
<dbReference type="SMART" id="SM00388">
    <property type="entry name" value="HisKA"/>
    <property type="match status" value="1"/>
</dbReference>
<dbReference type="CDD" id="cd00082">
    <property type="entry name" value="HisKA"/>
    <property type="match status" value="1"/>
</dbReference>
<organism evidence="9 10">
    <name type="scientific">Desulfobotulus pelophilus</name>
    <dbReference type="NCBI Taxonomy" id="2823377"/>
    <lineage>
        <taxon>Bacteria</taxon>
        <taxon>Pseudomonadati</taxon>
        <taxon>Thermodesulfobacteriota</taxon>
        <taxon>Desulfobacteria</taxon>
        <taxon>Desulfobacterales</taxon>
        <taxon>Desulfobacteraceae</taxon>
        <taxon>Desulfobotulus</taxon>
    </lineage>
</organism>
<dbReference type="PANTHER" id="PTHR45339">
    <property type="entry name" value="HYBRID SIGNAL TRANSDUCTION HISTIDINE KINASE J"/>
    <property type="match status" value="1"/>
</dbReference>
<dbReference type="CDD" id="cd17546">
    <property type="entry name" value="REC_hyHK_CKI1_RcsC-like"/>
    <property type="match status" value="1"/>
</dbReference>
<sequence>MKPYPFSVYRFLTRPSFLFAVTMLLLLLCFLLFVLFSRLESRTTLLEVAALQSRTQARILAEHASGLFRAIDISLLSILTSLEEMPGPQNSETEHLIRRHILFLHQMNKVFILGVDGGIVFRYPVGDFTADDGTDTDYFLRTHRDAMMDFDISVAEREETGGLDIRFSRRMENSLGDFQGVVVGLVDFDYFRERYREYEPGGLDAIVLYNSDGRILTGWPALGSMNDGRTALDLMDVAYFRGFLLDALTAGGMRSFENRQFLVATCQLPDFPFHMGVVLNKEKVLDNWHREMRLVLLLFVVAAMSLGIMILILQRQLARQKEMEKRAVRFRARAELTQLMREIAIATQEADDLEGISRVFLERSCDYAGWEAGFFRIQQEDGDGRREVRYYKHTPDNAWESWIQALCLQSNLEQFSFADKALSFAPAGAPDGAEMFFRWGSHASVRRVCILPVSDRPHIMATAFFFSVLPDEKDPQILDIMMQAAAFAGRAMERKVTEKQLKASLNLHKKMQVELARAKEKAEAASEAKSAFLTHMSHELRTPMNGILGMADILMQTGLDHEQNHYVRIVQNSCLSLLTIVNSLLDLAKIEAGQLCLDNVTFQIRELLEDFFLPMELMAREKGLVFSWETDRHVPEELVGDPDKLLRILSNLTGNALKFTHSGSVRIRVSVIREEGSELILYFVVKDTGIGIEKETIPFLFKPFFQADPSISRTYGGTGLGLALSRQLAEKMGGGMGVESRKDEGAEFWFTVTLQKPECPDGSEIPWKEVSLPETMLQADQKKARILVVEDDVTSQQVMLGFLNRLGLRADLAGNGKKALNLLDAGGWDLVLMDVQMPEMDGVETTRMIRSGILNGISADIPIIAMTACASREDHVRCLKAGMNARLIKPLSLQDLAETLRVWLPAKERD</sequence>
<gene>
    <name evidence="9" type="ORF">OOT00_09685</name>
</gene>
<keyword evidence="10" id="KW-1185">Reference proteome</keyword>
<evidence type="ECO:0000259" key="8">
    <source>
        <dbReference type="PROSITE" id="PS50110"/>
    </source>
</evidence>
<evidence type="ECO:0000259" key="7">
    <source>
        <dbReference type="PROSITE" id="PS50109"/>
    </source>
</evidence>
<evidence type="ECO:0000256" key="5">
    <source>
        <dbReference type="SAM" id="Coils"/>
    </source>
</evidence>
<feature type="transmembrane region" description="Helical" evidence="6">
    <location>
        <begin position="16"/>
        <end position="36"/>
    </location>
</feature>
<evidence type="ECO:0000256" key="1">
    <source>
        <dbReference type="ARBA" id="ARBA00000085"/>
    </source>
</evidence>
<dbReference type="Proteomes" id="UP001209681">
    <property type="component" value="Unassembled WGS sequence"/>
</dbReference>
<dbReference type="Gene3D" id="3.40.50.2300">
    <property type="match status" value="1"/>
</dbReference>
<dbReference type="PRINTS" id="PR00344">
    <property type="entry name" value="BCTRLSENSOR"/>
</dbReference>
<dbReference type="Pfam" id="PF00072">
    <property type="entry name" value="Response_reg"/>
    <property type="match status" value="1"/>
</dbReference>
<evidence type="ECO:0000256" key="2">
    <source>
        <dbReference type="ARBA" id="ARBA00012438"/>
    </source>
</evidence>
<dbReference type="CDD" id="cd16922">
    <property type="entry name" value="HATPase_EvgS-ArcB-TorS-like"/>
    <property type="match status" value="1"/>
</dbReference>
<reference evidence="9 10" key="1">
    <citation type="submission" date="2022-11" db="EMBL/GenBank/DDBJ databases">
        <title>Desulfobotulus tamanensis H1 sp. nov. - anaerobic, alkaliphilic, sulphate reducing bacterium isolated from terrestrial mud volcano.</title>
        <authorList>
            <person name="Frolova A."/>
            <person name="Merkel A.Y."/>
            <person name="Slobodkin A.I."/>
        </authorList>
    </citation>
    <scope>NUCLEOTIDE SEQUENCE [LARGE SCALE GENOMIC DNA]</scope>
    <source>
        <strain evidence="9 10">H1</strain>
    </source>
</reference>
<dbReference type="SMART" id="SM00387">
    <property type="entry name" value="HATPase_c"/>
    <property type="match status" value="1"/>
</dbReference>
<feature type="transmembrane region" description="Helical" evidence="6">
    <location>
        <begin position="294"/>
        <end position="313"/>
    </location>
</feature>
<evidence type="ECO:0000313" key="10">
    <source>
        <dbReference type="Proteomes" id="UP001209681"/>
    </source>
</evidence>
<feature type="domain" description="Response regulatory" evidence="8">
    <location>
        <begin position="785"/>
        <end position="904"/>
    </location>
</feature>
<feature type="modified residue" description="4-aspartylphosphate" evidence="4">
    <location>
        <position position="834"/>
    </location>
</feature>
<proteinExistence type="predicted"/>
<keyword evidence="9" id="KW-0067">ATP-binding</keyword>
<accession>A0ABT3N9W7</accession>
<dbReference type="SUPFAM" id="SSF52172">
    <property type="entry name" value="CheY-like"/>
    <property type="match status" value="1"/>
</dbReference>
<dbReference type="InterPro" id="IPR036890">
    <property type="entry name" value="HATPase_C_sf"/>
</dbReference>
<dbReference type="InterPro" id="IPR001789">
    <property type="entry name" value="Sig_transdc_resp-reg_receiver"/>
</dbReference>
<dbReference type="Pfam" id="PF00512">
    <property type="entry name" value="HisKA"/>
    <property type="match status" value="1"/>
</dbReference>
<dbReference type="InterPro" id="IPR003594">
    <property type="entry name" value="HATPase_dom"/>
</dbReference>
<dbReference type="Pfam" id="PF02518">
    <property type="entry name" value="HATPase_c"/>
    <property type="match status" value="1"/>
</dbReference>
<comment type="caution">
    <text evidence="9">The sequence shown here is derived from an EMBL/GenBank/DDBJ whole genome shotgun (WGS) entry which is preliminary data.</text>
</comment>
<dbReference type="EC" id="2.7.13.3" evidence="2"/>
<protein>
    <recommendedName>
        <fullName evidence="2">histidine kinase</fullName>
        <ecNumber evidence="2">2.7.13.3</ecNumber>
    </recommendedName>
</protein>
<dbReference type="PROSITE" id="PS50109">
    <property type="entry name" value="HIS_KIN"/>
    <property type="match status" value="1"/>
</dbReference>
<dbReference type="Gene3D" id="1.10.287.130">
    <property type="match status" value="1"/>
</dbReference>
<feature type="coiled-coil region" evidence="5">
    <location>
        <begin position="329"/>
        <end position="356"/>
    </location>
</feature>
<dbReference type="SMART" id="SM00448">
    <property type="entry name" value="REC"/>
    <property type="match status" value="1"/>
</dbReference>
<dbReference type="EMBL" id="JAPFPW010000010">
    <property type="protein sequence ID" value="MCW7754257.1"/>
    <property type="molecule type" value="Genomic_DNA"/>
</dbReference>
<dbReference type="SUPFAM" id="SSF47384">
    <property type="entry name" value="Homodimeric domain of signal transducing histidine kinase"/>
    <property type="match status" value="1"/>
</dbReference>
<dbReference type="CDD" id="cd12915">
    <property type="entry name" value="PDC2_DGC_like"/>
    <property type="match status" value="1"/>
</dbReference>
<dbReference type="Gene3D" id="3.30.450.20">
    <property type="entry name" value="PAS domain"/>
    <property type="match status" value="1"/>
</dbReference>
<evidence type="ECO:0000256" key="4">
    <source>
        <dbReference type="PROSITE-ProRule" id="PRU00169"/>
    </source>
</evidence>
<keyword evidence="9" id="KW-0547">Nucleotide-binding</keyword>
<comment type="catalytic activity">
    <reaction evidence="1">
        <text>ATP + protein L-histidine = ADP + protein N-phospho-L-histidine.</text>
        <dbReference type="EC" id="2.7.13.3"/>
    </reaction>
</comment>
<dbReference type="InterPro" id="IPR004358">
    <property type="entry name" value="Sig_transdc_His_kin-like_C"/>
</dbReference>
<dbReference type="InterPro" id="IPR036097">
    <property type="entry name" value="HisK_dim/P_sf"/>
</dbReference>
<dbReference type="Gene3D" id="3.30.565.10">
    <property type="entry name" value="Histidine kinase-like ATPase, C-terminal domain"/>
    <property type="match status" value="1"/>
</dbReference>
<evidence type="ECO:0000313" key="9">
    <source>
        <dbReference type="EMBL" id="MCW7754257.1"/>
    </source>
</evidence>
<dbReference type="InterPro" id="IPR003661">
    <property type="entry name" value="HisK_dim/P_dom"/>
</dbReference>
<evidence type="ECO:0000256" key="6">
    <source>
        <dbReference type="SAM" id="Phobius"/>
    </source>
</evidence>
<dbReference type="CDD" id="cd12914">
    <property type="entry name" value="PDC1_DGC_like"/>
    <property type="match status" value="1"/>
</dbReference>